<gene>
    <name evidence="8" type="ORF">ACE1CA_12065</name>
</gene>
<feature type="transmembrane region" description="Helical" evidence="6">
    <location>
        <begin position="148"/>
        <end position="170"/>
    </location>
</feature>
<feature type="transmembrane region" description="Helical" evidence="6">
    <location>
        <begin position="182"/>
        <end position="209"/>
    </location>
</feature>
<dbReference type="InterPro" id="IPR051790">
    <property type="entry name" value="Cytochrome_c-biogenesis_DsbD"/>
</dbReference>
<reference evidence="8 9" key="1">
    <citation type="submission" date="2024-09" db="EMBL/GenBank/DDBJ databases">
        <title>Floridaenema gen nov. (Aerosakkonemataceae, Aerosakkonematales ord. nov., Cyanobacteria) from benthic tropical and subtropical fresh waters, with the description of four new species.</title>
        <authorList>
            <person name="Moretto J.A."/>
            <person name="Berthold D.E."/>
            <person name="Lefler F.W."/>
            <person name="Huang I.-S."/>
            <person name="Laughinghouse H. IV."/>
        </authorList>
    </citation>
    <scope>NUCLEOTIDE SEQUENCE [LARGE SCALE GENOMIC DNA]</scope>
    <source>
        <strain evidence="8 9">BLCC-F167</strain>
    </source>
</reference>
<dbReference type="Pfam" id="PF02683">
    <property type="entry name" value="DsbD_TM"/>
    <property type="match status" value="1"/>
</dbReference>
<evidence type="ECO:0000256" key="6">
    <source>
        <dbReference type="SAM" id="Phobius"/>
    </source>
</evidence>
<evidence type="ECO:0000256" key="5">
    <source>
        <dbReference type="ARBA" id="ARBA00023136"/>
    </source>
</evidence>
<name>A0ABV4WJL1_9CYAN</name>
<feature type="transmembrane region" description="Helical" evidence="6">
    <location>
        <begin position="263"/>
        <end position="281"/>
    </location>
</feature>
<dbReference type="EMBL" id="JBHFNT010000101">
    <property type="protein sequence ID" value="MFB2835257.1"/>
    <property type="molecule type" value="Genomic_DNA"/>
</dbReference>
<evidence type="ECO:0000256" key="3">
    <source>
        <dbReference type="ARBA" id="ARBA00022692"/>
    </source>
</evidence>
<keyword evidence="5 6" id="KW-0472">Membrane</keyword>
<evidence type="ECO:0000256" key="1">
    <source>
        <dbReference type="ARBA" id="ARBA00004141"/>
    </source>
</evidence>
<keyword evidence="9" id="KW-1185">Reference proteome</keyword>
<feature type="transmembrane region" description="Helical" evidence="6">
    <location>
        <begin position="20"/>
        <end position="40"/>
    </location>
</feature>
<evidence type="ECO:0000256" key="2">
    <source>
        <dbReference type="ARBA" id="ARBA00006143"/>
    </source>
</evidence>
<dbReference type="PANTHER" id="PTHR31272">
    <property type="entry name" value="CYTOCHROME C-TYPE BIOGENESIS PROTEIN HI_1454-RELATED"/>
    <property type="match status" value="1"/>
</dbReference>
<comment type="subcellular location">
    <subcellularLocation>
        <location evidence="1">Membrane</location>
        <topology evidence="1">Multi-pass membrane protein</topology>
    </subcellularLocation>
</comment>
<protein>
    <submittedName>
        <fullName evidence="8">Cytochrome c biogenesis protein CcdA</fullName>
    </submittedName>
</protein>
<proteinExistence type="inferred from homology"/>
<accession>A0ABV4WJL1</accession>
<dbReference type="RefSeq" id="WP_413277674.1">
    <property type="nucleotide sequence ID" value="NZ_JBHFNT010000101.1"/>
</dbReference>
<dbReference type="PANTHER" id="PTHR31272:SF6">
    <property type="entry name" value="CYTOCHROME C-TYPE BIOGENESIS CCDA-LIKE CHLOROPLASTIC PROTEIN"/>
    <property type="match status" value="1"/>
</dbReference>
<evidence type="ECO:0000313" key="8">
    <source>
        <dbReference type="EMBL" id="MFB2835257.1"/>
    </source>
</evidence>
<feature type="transmembrane region" description="Helical" evidence="6">
    <location>
        <begin position="118"/>
        <end position="142"/>
    </location>
</feature>
<organism evidence="8 9">
    <name type="scientific">Floridaenema evergladense BLCC-F167</name>
    <dbReference type="NCBI Taxonomy" id="3153639"/>
    <lineage>
        <taxon>Bacteria</taxon>
        <taxon>Bacillati</taxon>
        <taxon>Cyanobacteriota</taxon>
        <taxon>Cyanophyceae</taxon>
        <taxon>Oscillatoriophycideae</taxon>
        <taxon>Aerosakkonematales</taxon>
        <taxon>Aerosakkonemataceae</taxon>
        <taxon>Floridanema</taxon>
        <taxon>Floridanema evergladense</taxon>
    </lineage>
</organism>
<sequence length="286" mass="31174">MTLSKWFAEKLTKPKFSNWFFFGSLFGATILVILVSKYFIANSISEAIDNFVLGIGDRYQQWFSEQNTNNPLVLFSLSFAGGLIASISPCILSLLPINLSYIGTREITSRWDAFTKAGAFVLGVVTMLSLFGILSSFATIILLKYRGFVQLIVGIIIILMALSLLGIIRLPLPKTNFKIPIFGAYGVGLTFALVSSPCTSPIMFAVLAASSTTGSQLQTTLAMVFYAIGYTAVIFLASLFAGLAKQTRGLLKYSEKITHLGSLALILIGSYYLIDGISWIVSTIKF</sequence>
<evidence type="ECO:0000259" key="7">
    <source>
        <dbReference type="Pfam" id="PF02683"/>
    </source>
</evidence>
<keyword evidence="4 6" id="KW-1133">Transmembrane helix</keyword>
<dbReference type="InterPro" id="IPR003834">
    <property type="entry name" value="Cyt_c_assmbl_TM_dom"/>
</dbReference>
<evidence type="ECO:0000256" key="4">
    <source>
        <dbReference type="ARBA" id="ARBA00022989"/>
    </source>
</evidence>
<comment type="caution">
    <text evidence="8">The sequence shown here is derived from an EMBL/GenBank/DDBJ whole genome shotgun (WGS) entry which is preliminary data.</text>
</comment>
<feature type="domain" description="Cytochrome C biogenesis protein transmembrane" evidence="7">
    <location>
        <begin position="76"/>
        <end position="243"/>
    </location>
</feature>
<feature type="transmembrane region" description="Helical" evidence="6">
    <location>
        <begin position="221"/>
        <end position="243"/>
    </location>
</feature>
<feature type="transmembrane region" description="Helical" evidence="6">
    <location>
        <begin position="72"/>
        <end position="97"/>
    </location>
</feature>
<evidence type="ECO:0000313" key="9">
    <source>
        <dbReference type="Proteomes" id="UP001576780"/>
    </source>
</evidence>
<keyword evidence="3 6" id="KW-0812">Transmembrane</keyword>
<dbReference type="Proteomes" id="UP001576780">
    <property type="component" value="Unassembled WGS sequence"/>
</dbReference>
<comment type="similarity">
    <text evidence="2">Belongs to the DsbD family.</text>
</comment>